<sequence>MEWIPFLLAIIAIVYGCMPVLLLLQFDCAYKTPLYPSVGILWSIRSYCSLFILAQTRDGTPVPALEVNGQRHGRECDCAFRSTGRAG</sequence>
<feature type="transmembrane region" description="Helical" evidence="1">
    <location>
        <begin position="6"/>
        <end position="24"/>
    </location>
</feature>
<name>A0AAD6SVE3_9AGAR</name>
<proteinExistence type="predicted"/>
<evidence type="ECO:0000256" key="1">
    <source>
        <dbReference type="SAM" id="Phobius"/>
    </source>
</evidence>
<dbReference type="EMBL" id="JARJCM010000055">
    <property type="protein sequence ID" value="KAJ7034756.1"/>
    <property type="molecule type" value="Genomic_DNA"/>
</dbReference>
<organism evidence="2 3">
    <name type="scientific">Mycena alexandri</name>
    <dbReference type="NCBI Taxonomy" id="1745969"/>
    <lineage>
        <taxon>Eukaryota</taxon>
        <taxon>Fungi</taxon>
        <taxon>Dikarya</taxon>
        <taxon>Basidiomycota</taxon>
        <taxon>Agaricomycotina</taxon>
        <taxon>Agaricomycetes</taxon>
        <taxon>Agaricomycetidae</taxon>
        <taxon>Agaricales</taxon>
        <taxon>Marasmiineae</taxon>
        <taxon>Mycenaceae</taxon>
        <taxon>Mycena</taxon>
    </lineage>
</organism>
<keyword evidence="1" id="KW-1133">Transmembrane helix</keyword>
<reference evidence="2" key="1">
    <citation type="submission" date="2023-03" db="EMBL/GenBank/DDBJ databases">
        <title>Massive genome expansion in bonnet fungi (Mycena s.s.) driven by repeated elements and novel gene families across ecological guilds.</title>
        <authorList>
            <consortium name="Lawrence Berkeley National Laboratory"/>
            <person name="Harder C.B."/>
            <person name="Miyauchi S."/>
            <person name="Viragh M."/>
            <person name="Kuo A."/>
            <person name="Thoen E."/>
            <person name="Andreopoulos B."/>
            <person name="Lu D."/>
            <person name="Skrede I."/>
            <person name="Drula E."/>
            <person name="Henrissat B."/>
            <person name="Morin E."/>
            <person name="Kohler A."/>
            <person name="Barry K."/>
            <person name="LaButti K."/>
            <person name="Morin E."/>
            <person name="Salamov A."/>
            <person name="Lipzen A."/>
            <person name="Mereny Z."/>
            <person name="Hegedus B."/>
            <person name="Baldrian P."/>
            <person name="Stursova M."/>
            <person name="Weitz H."/>
            <person name="Taylor A."/>
            <person name="Grigoriev I.V."/>
            <person name="Nagy L.G."/>
            <person name="Martin F."/>
            <person name="Kauserud H."/>
        </authorList>
    </citation>
    <scope>NUCLEOTIDE SEQUENCE</scope>
    <source>
        <strain evidence="2">CBHHK200</strain>
    </source>
</reference>
<accession>A0AAD6SVE3</accession>
<keyword evidence="1" id="KW-0472">Membrane</keyword>
<comment type="caution">
    <text evidence="2">The sequence shown here is derived from an EMBL/GenBank/DDBJ whole genome shotgun (WGS) entry which is preliminary data.</text>
</comment>
<keyword evidence="3" id="KW-1185">Reference proteome</keyword>
<keyword evidence="1" id="KW-0812">Transmembrane</keyword>
<evidence type="ECO:0000313" key="2">
    <source>
        <dbReference type="EMBL" id="KAJ7034756.1"/>
    </source>
</evidence>
<protein>
    <submittedName>
        <fullName evidence="2">Uncharacterized protein</fullName>
    </submittedName>
</protein>
<evidence type="ECO:0000313" key="3">
    <source>
        <dbReference type="Proteomes" id="UP001218188"/>
    </source>
</evidence>
<dbReference type="Proteomes" id="UP001218188">
    <property type="component" value="Unassembled WGS sequence"/>
</dbReference>
<gene>
    <name evidence="2" type="ORF">C8F04DRAFT_1100997</name>
</gene>
<dbReference type="AlphaFoldDB" id="A0AAD6SVE3"/>